<dbReference type="InterPro" id="IPR013078">
    <property type="entry name" value="His_Pase_superF_clade-1"/>
</dbReference>
<dbReference type="Proteomes" id="UP000078368">
    <property type="component" value="Unassembled WGS sequence"/>
</dbReference>
<dbReference type="Gene3D" id="3.40.50.1240">
    <property type="entry name" value="Phosphoglycerate mutase-like"/>
    <property type="match status" value="1"/>
</dbReference>
<evidence type="ECO:0000313" key="1">
    <source>
        <dbReference type="EMBL" id="OAP86988.1"/>
    </source>
</evidence>
<accession>A0A179B5M4</accession>
<dbReference type="EMBL" id="LVZK01000001">
    <property type="protein sequence ID" value="OAP86988.1"/>
    <property type="molecule type" value="Genomic_DNA"/>
</dbReference>
<evidence type="ECO:0008006" key="3">
    <source>
        <dbReference type="Google" id="ProtNLM"/>
    </source>
</evidence>
<dbReference type="InterPro" id="IPR029033">
    <property type="entry name" value="His_PPase_superfam"/>
</dbReference>
<dbReference type="SUPFAM" id="SSF53254">
    <property type="entry name" value="Phosphoglycerate mutase-like"/>
    <property type="match status" value="1"/>
</dbReference>
<reference evidence="1 2" key="1">
    <citation type="submission" date="2016-04" db="EMBL/GenBank/DDBJ databases">
        <title>Peptidophaga gingivicola gen. nov., sp. nov., isolated from human subgingival plaque.</title>
        <authorList>
            <person name="Beall C.J."/>
            <person name="Mokrzan E.M."/>
            <person name="Griffen A.L."/>
            <person name="Leys E.J."/>
        </authorList>
    </citation>
    <scope>NUCLEOTIDE SEQUENCE [LARGE SCALE GENOMIC DNA]</scope>
    <source>
        <strain evidence="1 2">BA112</strain>
    </source>
</reference>
<keyword evidence="2" id="KW-1185">Reference proteome</keyword>
<proteinExistence type="predicted"/>
<dbReference type="RefSeq" id="WP_064231597.1">
    <property type="nucleotide sequence ID" value="NZ_LVZK01000001.1"/>
</dbReference>
<dbReference type="SMART" id="SM00855">
    <property type="entry name" value="PGAM"/>
    <property type="match status" value="1"/>
</dbReference>
<dbReference type="OrthoDB" id="9810154at2"/>
<organism evidence="1 2">
    <name type="scientific">Peptidiphaga gingivicola</name>
    <dbReference type="NCBI Taxonomy" id="2741497"/>
    <lineage>
        <taxon>Bacteria</taxon>
        <taxon>Bacillati</taxon>
        <taxon>Actinomycetota</taxon>
        <taxon>Actinomycetes</taxon>
        <taxon>Actinomycetales</taxon>
        <taxon>Actinomycetaceae</taxon>
        <taxon>Peptidiphaga</taxon>
    </lineage>
</organism>
<dbReference type="Pfam" id="PF00300">
    <property type="entry name" value="His_Phos_1"/>
    <property type="match status" value="1"/>
</dbReference>
<gene>
    <name evidence="1" type="ORF">A4H34_07770</name>
</gene>
<dbReference type="STRING" id="1823756.A4H34_07770"/>
<comment type="caution">
    <text evidence="1">The sequence shown here is derived from an EMBL/GenBank/DDBJ whole genome shotgun (WGS) entry which is preliminary data.</text>
</comment>
<evidence type="ECO:0000313" key="2">
    <source>
        <dbReference type="Proteomes" id="UP000078368"/>
    </source>
</evidence>
<protein>
    <recommendedName>
        <fullName evidence="3">Phosphoglycerate mutase</fullName>
    </recommendedName>
</protein>
<sequence length="197" mass="20871">MPTLVLMRHGEAGFAARDRARPLTPRGREEAASQARAIARVVGGIDVAIVSEATRTRQTLVALRSAGLAVARVWEEASLYARGGEGLLETLRGLDRCGIEGAVRESADAEGGVKAEAVLVVGHEPTMSTLAGLLATREKDLPESRGRAPFRALRGSGAARADSFRYGFSTAMAVVGHVESWSSLAPGRMRIVDVLRP</sequence>
<name>A0A179B5M4_9ACTO</name>
<dbReference type="AlphaFoldDB" id="A0A179B5M4"/>
<dbReference type="CDD" id="cd07067">
    <property type="entry name" value="HP_PGM_like"/>
    <property type="match status" value="1"/>
</dbReference>